<sequence length="1578" mass="177367">MKRYFDTGANNRPSESKVAPVVSTVAPAKRKKKGKPKPKAKGHDDSGPQGSHPGRAPVDERKAAKYKRTSHMSLSGIKTKLKRQTIRAQNKKVRKSVLQAARAELLLPEDVGYLEADDGEQTHRFFQRDIAEAVDITSATKYFDLNLPQYGPYSINYSRDSRHLLLGGHRGHVAALDWVTKHLLCETNVMESVHDVQWLHMPTMYAVAQKSWTYIYDNQGVELHCLKTMDNILKMTFLPYHFLLAAASEKGFLSWLDVSVGKMVAQFSAKSGRLNVMEQNPYNAILLTGHTNGVVKMWSPNIREPVVSMLCSKAPIRDIAVDHRGLYLATASADRTLNIWDVRTYKCLNSYTLKAIPGHVTFSQRELLAISVGNFVEVYRNCCRTSTTSPYLRHKAPSTVSALEFCPYEDVLGIGHQRGFSSILVPGSGEPNFDALESNPYMTKSQRREMEVKALLDKARVPLCLQVQPDLICLDPRMLGKVDTEAMQTRVEANSKKLWVKPKKIDYTPRVGKLSKSMKVKKMLKDERLKTGGPPAASENSNDPSYQSRNYSEPKQILPYEQGPPVSYLDRLAEKRRLEEAEDLDMNSGIHGNWTIDNAKSRLHQFMQMNKINADYTYSEIGPSHNKSFIAEMAIFVRKLNMKVHAREQGSNKQIASKSCALSLVRQLFHLGAIDAYTGVTKKKTESKLEPYEVTVRPEIAEELQATIDALNLEVVTVPQGEVPQEPFSLKVPRHLEGEQVVSQPVPGGVVPWSPPQPNWNPWTSCNIDEGPMATLTLPQISENILNSYNEQVDHDAKLKKMLDERYQLPVYNSYDSILDAIHHSPIVIIRGATGCGKTTQVPQYILDSYINQGIGAECCIVVTQPRRISAVSVAERIAEERSEELGQSAGYSVRFESVLPRPYGSILFCTVGVLLRKLEAGLRGVSHVIVDEIHERDVNTDFIMVVIRDMIRAFPQLRVILMSATIDVTLFQAYFDNCPVIEVEGRAHPVQEYFLEDCIELVNFVTPPNTKKRRRDEDEGIETDEPEENLNKVIDPSYKQSTRLAMSQLDEKTLSFELIEALLLHIKTLPEKGAVLIFLPGWNLIFALMRHLQQHPTFGTSQYLILPLHSQVPREEQHRVFRPVGDNVILSTNIAETSITINDVVYVIDSCKAKMKLFTSHNNMTNYATVFASKTNLEQRRGRAGRVRPGHCYHLCSRARYEKLDNYTTPEIFRTPLHELALAIKLLRLGDITKFLAKALEPPPLDAVIESEVLLREMGALTVYGELTPLGKILARLPIEPRLGKMLILGLIFGAGDALCTISANSSTFPEPFDTPFPKRLGYVHRRFFGGRWSDHITLLNVFGQWEEAHMRGEYAESGFCEQFSISMPTLRITYDAKNQIKELLMGAGFPELSVAPEAYNFNGPDPRLDIMVALLVMGHYPNICYHKEKRKVLTTDSRAALIHKTSVNCTNLPAKFPSPFFVFGEKIRTRAVSCKQMTMISPLHILLFGCKRVELVGDTVQVDGWINLRMDPQVAANVLALQQSVDNLITDVTADPELLSQPSEDFSRVVDVVKKLCKFDAAQVGADNADITEAFG</sequence>
<organism evidence="1 2">
    <name type="scientific">Ixodes persulcatus</name>
    <name type="common">Taiga tick</name>
    <dbReference type="NCBI Taxonomy" id="34615"/>
    <lineage>
        <taxon>Eukaryota</taxon>
        <taxon>Metazoa</taxon>
        <taxon>Ecdysozoa</taxon>
        <taxon>Arthropoda</taxon>
        <taxon>Chelicerata</taxon>
        <taxon>Arachnida</taxon>
        <taxon>Acari</taxon>
        <taxon>Parasitiformes</taxon>
        <taxon>Ixodida</taxon>
        <taxon>Ixodoidea</taxon>
        <taxon>Ixodidae</taxon>
        <taxon>Ixodinae</taxon>
        <taxon>Ixodes</taxon>
    </lineage>
</organism>
<comment type="caution">
    <text evidence="1">The sequence shown here is derived from an EMBL/GenBank/DDBJ whole genome shotgun (WGS) entry which is preliminary data.</text>
</comment>
<name>A0AC60NSD5_IXOPE</name>
<dbReference type="Proteomes" id="UP000805193">
    <property type="component" value="Unassembled WGS sequence"/>
</dbReference>
<gene>
    <name evidence="1" type="ORF">HPB47_012855</name>
</gene>
<protein>
    <submittedName>
        <fullName evidence="1">Uncharacterized protein</fullName>
    </submittedName>
</protein>
<evidence type="ECO:0000313" key="2">
    <source>
        <dbReference type="Proteomes" id="UP000805193"/>
    </source>
</evidence>
<keyword evidence="2" id="KW-1185">Reference proteome</keyword>
<proteinExistence type="predicted"/>
<evidence type="ECO:0000313" key="1">
    <source>
        <dbReference type="EMBL" id="KAG0410032.1"/>
    </source>
</evidence>
<reference evidence="1 2" key="1">
    <citation type="journal article" date="2020" name="Cell">
        <title>Large-Scale Comparative Analyses of Tick Genomes Elucidate Their Genetic Diversity and Vector Capacities.</title>
        <authorList>
            <consortium name="Tick Genome and Microbiome Consortium (TIGMIC)"/>
            <person name="Jia N."/>
            <person name="Wang J."/>
            <person name="Shi W."/>
            <person name="Du L."/>
            <person name="Sun Y."/>
            <person name="Zhan W."/>
            <person name="Jiang J.F."/>
            <person name="Wang Q."/>
            <person name="Zhang B."/>
            <person name="Ji P."/>
            <person name="Bell-Sakyi L."/>
            <person name="Cui X.M."/>
            <person name="Yuan T.T."/>
            <person name="Jiang B.G."/>
            <person name="Yang W.F."/>
            <person name="Lam T.T."/>
            <person name="Chang Q.C."/>
            <person name="Ding S.J."/>
            <person name="Wang X.J."/>
            <person name="Zhu J.G."/>
            <person name="Ruan X.D."/>
            <person name="Zhao L."/>
            <person name="Wei J.T."/>
            <person name="Ye R.Z."/>
            <person name="Que T.C."/>
            <person name="Du C.H."/>
            <person name="Zhou Y.H."/>
            <person name="Cheng J.X."/>
            <person name="Dai P.F."/>
            <person name="Guo W.B."/>
            <person name="Han X.H."/>
            <person name="Huang E.J."/>
            <person name="Li L.F."/>
            <person name="Wei W."/>
            <person name="Gao Y.C."/>
            <person name="Liu J.Z."/>
            <person name="Shao H.Z."/>
            <person name="Wang X."/>
            <person name="Wang C.C."/>
            <person name="Yang T.C."/>
            <person name="Huo Q.B."/>
            <person name="Li W."/>
            <person name="Chen H.Y."/>
            <person name="Chen S.E."/>
            <person name="Zhou L.G."/>
            <person name="Ni X.B."/>
            <person name="Tian J.H."/>
            <person name="Sheng Y."/>
            <person name="Liu T."/>
            <person name="Pan Y.S."/>
            <person name="Xia L.Y."/>
            <person name="Li J."/>
            <person name="Zhao F."/>
            <person name="Cao W.C."/>
        </authorList>
    </citation>
    <scope>NUCLEOTIDE SEQUENCE [LARGE SCALE GENOMIC DNA]</scope>
    <source>
        <strain evidence="1">Iper-2018</strain>
    </source>
</reference>
<dbReference type="EMBL" id="JABSTQ010011563">
    <property type="protein sequence ID" value="KAG0410032.1"/>
    <property type="molecule type" value="Genomic_DNA"/>
</dbReference>
<accession>A0AC60NSD5</accession>